<feature type="compositionally biased region" description="Polar residues" evidence="1">
    <location>
        <begin position="19"/>
        <end position="38"/>
    </location>
</feature>
<dbReference type="Proteomes" id="UP001160148">
    <property type="component" value="Unassembled WGS sequence"/>
</dbReference>
<proteinExistence type="predicted"/>
<evidence type="ECO:0000256" key="1">
    <source>
        <dbReference type="SAM" id="MobiDB-lite"/>
    </source>
</evidence>
<evidence type="ECO:0000313" key="3">
    <source>
        <dbReference type="Proteomes" id="UP001160148"/>
    </source>
</evidence>
<feature type="compositionally biased region" description="Basic and acidic residues" evidence="1">
    <location>
        <begin position="1"/>
        <end position="18"/>
    </location>
</feature>
<dbReference type="AlphaFoldDB" id="A0AAV0X4S7"/>
<sequence length="122" mass="13272">MASNNHDELKENGGKRSNNDGVCGKLSSSCNESADPTQKVTSKVGGEKSSKSSNAKSKVGKLRRGKNSVGTLDQAIRKRNIFTAVAKMPTEIQTRLIENGWIGKIMVADDCFRRNGEYLPLD</sequence>
<protein>
    <submittedName>
        <fullName evidence="2">Uncharacterized protein</fullName>
    </submittedName>
</protein>
<keyword evidence="3" id="KW-1185">Reference proteome</keyword>
<dbReference type="EMBL" id="CARXXK010000003">
    <property type="protein sequence ID" value="CAI6362953.1"/>
    <property type="molecule type" value="Genomic_DNA"/>
</dbReference>
<name>A0AAV0X4S7_9HEMI</name>
<accession>A0AAV0X4S7</accession>
<evidence type="ECO:0000313" key="2">
    <source>
        <dbReference type="EMBL" id="CAI6362953.1"/>
    </source>
</evidence>
<reference evidence="2 3" key="1">
    <citation type="submission" date="2023-01" db="EMBL/GenBank/DDBJ databases">
        <authorList>
            <person name="Whitehead M."/>
        </authorList>
    </citation>
    <scope>NUCLEOTIDE SEQUENCE [LARGE SCALE GENOMIC DNA]</scope>
</reference>
<feature type="region of interest" description="Disordered" evidence="1">
    <location>
        <begin position="1"/>
        <end position="69"/>
    </location>
</feature>
<comment type="caution">
    <text evidence="2">The sequence shown here is derived from an EMBL/GenBank/DDBJ whole genome shotgun (WGS) entry which is preliminary data.</text>
</comment>
<gene>
    <name evidence="2" type="ORF">MEUPH1_LOCUS17967</name>
</gene>
<organism evidence="2 3">
    <name type="scientific">Macrosiphum euphorbiae</name>
    <name type="common">potato aphid</name>
    <dbReference type="NCBI Taxonomy" id="13131"/>
    <lineage>
        <taxon>Eukaryota</taxon>
        <taxon>Metazoa</taxon>
        <taxon>Ecdysozoa</taxon>
        <taxon>Arthropoda</taxon>
        <taxon>Hexapoda</taxon>
        <taxon>Insecta</taxon>
        <taxon>Pterygota</taxon>
        <taxon>Neoptera</taxon>
        <taxon>Paraneoptera</taxon>
        <taxon>Hemiptera</taxon>
        <taxon>Sternorrhyncha</taxon>
        <taxon>Aphidomorpha</taxon>
        <taxon>Aphidoidea</taxon>
        <taxon>Aphididae</taxon>
        <taxon>Macrosiphini</taxon>
        <taxon>Macrosiphum</taxon>
    </lineage>
</organism>